<evidence type="ECO:0008006" key="7">
    <source>
        <dbReference type="Google" id="ProtNLM"/>
    </source>
</evidence>
<dbReference type="SUPFAM" id="SSF53474">
    <property type="entry name" value="alpha/beta-Hydrolases"/>
    <property type="match status" value="1"/>
</dbReference>
<dbReference type="EMBL" id="QZFU01000010">
    <property type="protein sequence ID" value="RJO79204.1"/>
    <property type="molecule type" value="Genomic_DNA"/>
</dbReference>
<dbReference type="PANTHER" id="PTHR10272:SF0">
    <property type="entry name" value="PLATELET-ACTIVATING FACTOR ACETYLHYDROLASE"/>
    <property type="match status" value="1"/>
</dbReference>
<dbReference type="Pfam" id="PF03403">
    <property type="entry name" value="PAF-AH_p_II"/>
    <property type="match status" value="1"/>
</dbReference>
<protein>
    <recommendedName>
        <fullName evidence="7">Lipase</fullName>
    </recommendedName>
</protein>
<evidence type="ECO:0000256" key="2">
    <source>
        <dbReference type="ARBA" id="ARBA00022963"/>
    </source>
</evidence>
<organism evidence="5 6">
    <name type="scientific">Nocardia panacis</name>
    <dbReference type="NCBI Taxonomy" id="2340916"/>
    <lineage>
        <taxon>Bacteria</taxon>
        <taxon>Bacillati</taxon>
        <taxon>Actinomycetota</taxon>
        <taxon>Actinomycetes</taxon>
        <taxon>Mycobacteriales</taxon>
        <taxon>Nocardiaceae</taxon>
        <taxon>Nocardia</taxon>
    </lineage>
</organism>
<accession>A0A3A4KZ19</accession>
<dbReference type="GO" id="GO:0016042">
    <property type="term" value="P:lipid catabolic process"/>
    <property type="evidence" value="ECO:0007669"/>
    <property type="project" value="UniProtKB-KW"/>
</dbReference>
<evidence type="ECO:0000256" key="4">
    <source>
        <dbReference type="SAM" id="SignalP"/>
    </source>
</evidence>
<dbReference type="Proteomes" id="UP000266677">
    <property type="component" value="Unassembled WGS sequence"/>
</dbReference>
<reference evidence="5 6" key="1">
    <citation type="submission" date="2018-09" db="EMBL/GenBank/DDBJ databases">
        <title>YIM PH21274 draft genome.</title>
        <authorList>
            <person name="Miao C."/>
        </authorList>
    </citation>
    <scope>NUCLEOTIDE SEQUENCE [LARGE SCALE GENOMIC DNA]</scope>
    <source>
        <strain evidence="5 6">YIM PH 21724</strain>
    </source>
</reference>
<evidence type="ECO:0000313" key="6">
    <source>
        <dbReference type="Proteomes" id="UP000266677"/>
    </source>
</evidence>
<evidence type="ECO:0000256" key="3">
    <source>
        <dbReference type="ARBA" id="ARBA00023098"/>
    </source>
</evidence>
<dbReference type="InterPro" id="IPR029058">
    <property type="entry name" value="AB_hydrolase_fold"/>
</dbReference>
<dbReference type="PANTHER" id="PTHR10272">
    <property type="entry name" value="PLATELET-ACTIVATING FACTOR ACETYLHYDROLASE"/>
    <property type="match status" value="1"/>
</dbReference>
<keyword evidence="1" id="KW-0378">Hydrolase</keyword>
<dbReference type="GO" id="GO:0003847">
    <property type="term" value="F:1-alkyl-2-acetylglycerophosphocholine esterase activity"/>
    <property type="evidence" value="ECO:0007669"/>
    <property type="project" value="TreeGrafter"/>
</dbReference>
<evidence type="ECO:0000256" key="1">
    <source>
        <dbReference type="ARBA" id="ARBA00022801"/>
    </source>
</evidence>
<keyword evidence="3" id="KW-0443">Lipid metabolism</keyword>
<sequence>MFVVRIALRALLVAALLIVPVKTAVAQADAPVVTLPAPTGSESIGVVSLHLVDENRVDEVLNNGRKREFPLRIFYPAVDAEKWPADTWAPEAVVDDFREYVTKYANGAGDWRLGNSHARVGAPAAAGPRPILLYSPGFGSSSMVGAALIEELVSHGYVVAALDHPGDVGAVVFPGDRVVRQIPGIEVDLESKLPGLVQARVDDARYALDALAAVVAGRNPDAEQRPLPAGLGGVLDLSSVGMFGHSLGGATSAQAMLEDPRIRAGVDMDGSIFGSVRDAGVDRPFLLMSSGEGAFLNWEPSRRDFFEHSRGAKLAVALGDSLHMSFSDLQVVLSQLAAAGVVPHEDAAKSIGTIPVTDSIDLQRGYLRTFFNTNFGRLADSAQAPWQLAHPQMRLDRP</sequence>
<comment type="caution">
    <text evidence="5">The sequence shown here is derived from an EMBL/GenBank/DDBJ whole genome shotgun (WGS) entry which is preliminary data.</text>
</comment>
<dbReference type="AlphaFoldDB" id="A0A3A4KZ19"/>
<feature type="chain" id="PRO_5017347019" description="Lipase" evidence="4">
    <location>
        <begin position="27"/>
        <end position="398"/>
    </location>
</feature>
<dbReference type="Gene3D" id="3.40.50.1820">
    <property type="entry name" value="alpha/beta hydrolase"/>
    <property type="match status" value="1"/>
</dbReference>
<evidence type="ECO:0000313" key="5">
    <source>
        <dbReference type="EMBL" id="RJO79204.1"/>
    </source>
</evidence>
<gene>
    <name evidence="5" type="ORF">D5S18_02345</name>
</gene>
<name>A0A3A4KZ19_9NOCA</name>
<proteinExistence type="predicted"/>
<keyword evidence="2" id="KW-0442">Lipid degradation</keyword>
<keyword evidence="6" id="KW-1185">Reference proteome</keyword>
<keyword evidence="4" id="KW-0732">Signal</keyword>
<feature type="signal peptide" evidence="4">
    <location>
        <begin position="1"/>
        <end position="26"/>
    </location>
</feature>